<evidence type="ECO:0000256" key="1">
    <source>
        <dbReference type="SAM" id="MobiDB-lite"/>
    </source>
</evidence>
<evidence type="ECO:0000313" key="3">
    <source>
        <dbReference type="Proteomes" id="UP001159363"/>
    </source>
</evidence>
<protein>
    <submittedName>
        <fullName evidence="2">Uncharacterized protein</fullName>
    </submittedName>
</protein>
<name>A0ABQ9I1X4_9NEOP</name>
<accession>A0ABQ9I1X4</accession>
<dbReference type="EMBL" id="JARBHB010000003">
    <property type="protein sequence ID" value="KAJ8890607.1"/>
    <property type="molecule type" value="Genomic_DNA"/>
</dbReference>
<keyword evidence="3" id="KW-1185">Reference proteome</keyword>
<evidence type="ECO:0000313" key="2">
    <source>
        <dbReference type="EMBL" id="KAJ8890607.1"/>
    </source>
</evidence>
<organism evidence="2 3">
    <name type="scientific">Dryococelus australis</name>
    <dbReference type="NCBI Taxonomy" id="614101"/>
    <lineage>
        <taxon>Eukaryota</taxon>
        <taxon>Metazoa</taxon>
        <taxon>Ecdysozoa</taxon>
        <taxon>Arthropoda</taxon>
        <taxon>Hexapoda</taxon>
        <taxon>Insecta</taxon>
        <taxon>Pterygota</taxon>
        <taxon>Neoptera</taxon>
        <taxon>Polyneoptera</taxon>
        <taxon>Phasmatodea</taxon>
        <taxon>Verophasmatodea</taxon>
        <taxon>Anareolatae</taxon>
        <taxon>Phasmatidae</taxon>
        <taxon>Eurycanthinae</taxon>
        <taxon>Dryococelus</taxon>
    </lineage>
</organism>
<sequence>MFFFCPCTKETAAVANVGAGKHPLKCSPICHNYHGNRLNGKLEDEDGDDEELELPPTLVEELDENMKENIEDEDEEYKPQPGSFRP</sequence>
<feature type="region of interest" description="Disordered" evidence="1">
    <location>
        <begin position="37"/>
        <end position="86"/>
    </location>
</feature>
<gene>
    <name evidence="2" type="ORF">PR048_010116</name>
</gene>
<feature type="compositionally biased region" description="Acidic residues" evidence="1">
    <location>
        <begin position="43"/>
        <end position="53"/>
    </location>
</feature>
<comment type="caution">
    <text evidence="2">The sequence shown here is derived from an EMBL/GenBank/DDBJ whole genome shotgun (WGS) entry which is preliminary data.</text>
</comment>
<proteinExistence type="predicted"/>
<reference evidence="2 3" key="1">
    <citation type="submission" date="2023-02" db="EMBL/GenBank/DDBJ databases">
        <title>LHISI_Scaffold_Assembly.</title>
        <authorList>
            <person name="Stuart O.P."/>
            <person name="Cleave R."/>
            <person name="Magrath M.J.L."/>
            <person name="Mikheyev A.S."/>
        </authorList>
    </citation>
    <scope>NUCLEOTIDE SEQUENCE [LARGE SCALE GENOMIC DNA]</scope>
    <source>
        <strain evidence="2">Daus_M_001</strain>
        <tissue evidence="2">Leg muscle</tissue>
    </source>
</reference>
<dbReference type="Proteomes" id="UP001159363">
    <property type="component" value="Chromosome 3"/>
</dbReference>